<keyword evidence="3" id="KW-1185">Reference proteome</keyword>
<accession>A0ABR9LV16</accession>
<name>A0ABR9LV16_9ACTN</name>
<dbReference type="RefSeq" id="WP_192785409.1">
    <property type="nucleotide sequence ID" value="NZ_JADBEK010000001.1"/>
</dbReference>
<comment type="caution">
    <text evidence="2">The sequence shown here is derived from an EMBL/GenBank/DDBJ whole genome shotgun (WGS) entry which is preliminary data.</text>
</comment>
<gene>
    <name evidence="2" type="ORF">H4W80_002754</name>
</gene>
<dbReference type="EMBL" id="JADBEK010000001">
    <property type="protein sequence ID" value="MBE1584496.1"/>
    <property type="molecule type" value="Genomic_DNA"/>
</dbReference>
<proteinExistence type="predicted"/>
<evidence type="ECO:0000256" key="1">
    <source>
        <dbReference type="SAM" id="MobiDB-lite"/>
    </source>
</evidence>
<sequence>MSQRDVQPTDRVIEAGFGPGLAIAQPARPAIRGRLNGIDIPRSWPAEPASTTRPPSAPPGAHSGSTCAPTSRSTLNAAVMEDSYRRRAVELATWIRTEDGAAAVIAAVREHTGAPR</sequence>
<dbReference type="Proteomes" id="UP000633509">
    <property type="component" value="Unassembled WGS sequence"/>
</dbReference>
<evidence type="ECO:0000313" key="2">
    <source>
        <dbReference type="EMBL" id="MBE1584496.1"/>
    </source>
</evidence>
<reference evidence="2 3" key="1">
    <citation type="submission" date="2020-10" db="EMBL/GenBank/DDBJ databases">
        <title>Sequencing the genomes of 1000 actinobacteria strains.</title>
        <authorList>
            <person name="Klenk H.-P."/>
        </authorList>
    </citation>
    <scope>NUCLEOTIDE SEQUENCE [LARGE SCALE GENOMIC DNA]</scope>
    <source>
        <strain evidence="2 3">DSM 43173</strain>
    </source>
</reference>
<feature type="compositionally biased region" description="Low complexity" evidence="1">
    <location>
        <begin position="45"/>
        <end position="65"/>
    </location>
</feature>
<evidence type="ECO:0000313" key="3">
    <source>
        <dbReference type="Proteomes" id="UP000633509"/>
    </source>
</evidence>
<feature type="region of interest" description="Disordered" evidence="1">
    <location>
        <begin position="35"/>
        <end position="72"/>
    </location>
</feature>
<protein>
    <submittedName>
        <fullName evidence="2">Uncharacterized protein</fullName>
    </submittedName>
</protein>
<organism evidence="2 3">
    <name type="scientific">Nonomuraea angiospora</name>
    <dbReference type="NCBI Taxonomy" id="46172"/>
    <lineage>
        <taxon>Bacteria</taxon>
        <taxon>Bacillati</taxon>
        <taxon>Actinomycetota</taxon>
        <taxon>Actinomycetes</taxon>
        <taxon>Streptosporangiales</taxon>
        <taxon>Streptosporangiaceae</taxon>
        <taxon>Nonomuraea</taxon>
    </lineage>
</organism>